<gene>
    <name evidence="4" type="ORF">H0H26_10460</name>
</gene>
<dbReference type="PANTHER" id="PTHR43581">
    <property type="entry name" value="ATP/GTP PHOSPHATASE"/>
    <property type="match status" value="1"/>
</dbReference>
<dbReference type="InterPro" id="IPR027417">
    <property type="entry name" value="P-loop_NTPase"/>
</dbReference>
<organism evidence="4 5">
    <name type="scientific">Flavobacterium psychrophilum</name>
    <dbReference type="NCBI Taxonomy" id="96345"/>
    <lineage>
        <taxon>Bacteria</taxon>
        <taxon>Pseudomonadati</taxon>
        <taxon>Bacteroidota</taxon>
        <taxon>Flavobacteriia</taxon>
        <taxon>Flavobacteriales</taxon>
        <taxon>Flavobacteriaceae</taxon>
        <taxon>Flavobacterium</taxon>
    </lineage>
</organism>
<evidence type="ECO:0000259" key="3">
    <source>
        <dbReference type="Pfam" id="PF02463"/>
    </source>
</evidence>
<dbReference type="InterPro" id="IPR003395">
    <property type="entry name" value="RecF/RecN/SMC_N"/>
</dbReference>
<proteinExistence type="predicted"/>
<dbReference type="PROSITE" id="PS00211">
    <property type="entry name" value="ABC_TRANSPORTER_1"/>
    <property type="match status" value="1"/>
</dbReference>
<dbReference type="SUPFAM" id="SSF52540">
    <property type="entry name" value="P-loop containing nucleoside triphosphate hydrolases"/>
    <property type="match status" value="1"/>
</dbReference>
<dbReference type="GO" id="GO:0005524">
    <property type="term" value="F:ATP binding"/>
    <property type="evidence" value="ECO:0007669"/>
    <property type="project" value="UniProtKB-KW"/>
</dbReference>
<dbReference type="InterPro" id="IPR051396">
    <property type="entry name" value="Bact_Antivir_Def_Nuclease"/>
</dbReference>
<evidence type="ECO:0000256" key="1">
    <source>
        <dbReference type="ARBA" id="ARBA00022741"/>
    </source>
</evidence>
<evidence type="ECO:0000256" key="2">
    <source>
        <dbReference type="ARBA" id="ARBA00022840"/>
    </source>
</evidence>
<sequence length="535" mass="61204">MKISSIKINNFKRFTELTISEIPETARLILLVGPNGSGKTSVFEAFNHWYNLKGYNHLGQKEYFEKNSDGKANNNWCENKVTINFYNQVSTTKSEELHGKFYFRTAYRNESDFTISGLNKQNDPTKSVKHSTLMQNDITVSENYQRLISQTLSGIFEVSNNSKTVEQLREELIGKIKTSLGKIFEDLNISSIGDPLSNGSFYFEKGISKDFHYKNLSAGEKSVFDLILDMIIKSTYYSDTIFCIDEPEAHMHTRLQAKVLQELYNLTPISSQLWISTHSIGMLKQAEDLEKEHPGSVVFLDFDNRDFDLTENIYPAKIDKTIWNRFFDLAFADFSQLISPKRIVFCEGTSQGRKYKDFDAQIYGKIFEQKYHDTKFISIGSSSEIENIENQSVKIVSNILKSSSIIKFVDRDDKSPQEIGELLDKNIKTSSKRHIESYLLDDEIITKLCQSLGKDALKQDCLDAKIEAVRESMEDRGNPTDDIKSASGKIFTELKRILSLTQCGNNKCAFIRDTIAPLVTEETDIYRILENEIFG</sequence>
<feature type="domain" description="RecF/RecN/SMC N-terminal" evidence="3">
    <location>
        <begin position="3"/>
        <end position="289"/>
    </location>
</feature>
<dbReference type="RefSeq" id="WP_203095685.1">
    <property type="nucleotide sequence ID" value="NZ_CP059075.1"/>
</dbReference>
<name>A0A7U2NE80_FLAPS</name>
<dbReference type="InterPro" id="IPR017871">
    <property type="entry name" value="ABC_transporter-like_CS"/>
</dbReference>
<dbReference type="Gene3D" id="3.40.50.300">
    <property type="entry name" value="P-loop containing nucleotide triphosphate hydrolases"/>
    <property type="match status" value="1"/>
</dbReference>
<keyword evidence="1" id="KW-0547">Nucleotide-binding</keyword>
<accession>A0A7U2NE80</accession>
<keyword evidence="2" id="KW-0067">ATP-binding</keyword>
<dbReference type="GO" id="GO:0016887">
    <property type="term" value="F:ATP hydrolysis activity"/>
    <property type="evidence" value="ECO:0007669"/>
    <property type="project" value="InterPro"/>
</dbReference>
<dbReference type="EMBL" id="CP059075">
    <property type="protein sequence ID" value="QRE03313.1"/>
    <property type="molecule type" value="Genomic_DNA"/>
</dbReference>
<protein>
    <submittedName>
        <fullName evidence="4">AAA family ATPase</fullName>
    </submittedName>
</protein>
<dbReference type="PANTHER" id="PTHR43581:SF2">
    <property type="entry name" value="EXCINUCLEASE ATPASE SUBUNIT"/>
    <property type="match status" value="1"/>
</dbReference>
<dbReference type="AlphaFoldDB" id="A0A7U2NE80"/>
<reference evidence="4 5" key="1">
    <citation type="submission" date="2020-07" db="EMBL/GenBank/DDBJ databases">
        <title>Genomic characterization of Flavobacterium psychrophilum strains.</title>
        <authorList>
            <person name="Castillo D."/>
            <person name="Jorgensen J."/>
            <person name="Middelboe M."/>
        </authorList>
    </citation>
    <scope>NUCLEOTIDE SEQUENCE [LARGE SCALE GENOMIC DNA]</scope>
    <source>
        <strain evidence="4 5">FPS-R7</strain>
    </source>
</reference>
<evidence type="ECO:0000313" key="4">
    <source>
        <dbReference type="EMBL" id="QRE03313.1"/>
    </source>
</evidence>
<evidence type="ECO:0000313" key="5">
    <source>
        <dbReference type="Proteomes" id="UP000596329"/>
    </source>
</evidence>
<dbReference type="Proteomes" id="UP000596329">
    <property type="component" value="Chromosome"/>
</dbReference>
<dbReference type="Pfam" id="PF02463">
    <property type="entry name" value="SMC_N"/>
    <property type="match status" value="1"/>
</dbReference>